<reference evidence="2 3" key="1">
    <citation type="submission" date="2016-03" db="EMBL/GenBank/DDBJ databases">
        <title>Complete genome sequence of a novel chlorpyrifos degrading bacterium, Cupriavidus nantongensis sp. X1.</title>
        <authorList>
            <person name="Fang L."/>
        </authorList>
    </citation>
    <scope>NUCLEOTIDE SEQUENCE [LARGE SCALE GENOMIC DNA]</scope>
    <source>
        <strain evidence="2 3">X1</strain>
    </source>
</reference>
<dbReference type="OrthoDB" id="9035726at2"/>
<sequence length="485" mass="51425">MKISLGNFGNAVARPGPQPDVPAGAFGVGIAQAAGRIGEGIADVGRTIQANDEAKRRADAAVSLAQLDNEVRDLHDTIGRDVEAGKIKAGDAITTYRDQVGKLQNDRLGQMDADTRRLIEANVIRTTGAMERNLQGVVVKRQQSEIGASLGQLGEQFQRNAMRDLPGSIATYHGAVDELGPQAGWSPEQITKAKQAFTEGATFNFANATLEGAAQSGNVDLIKAAMGKISGPEGEAIDPAKRTALMTKGYGYINGIEAANVRAAEKAEREQLARENQAVDAYNKVFDLSAQGRYLSQEAINDLAVATAGTAMAGPAQELVKSQAKVAGFASMSLPQQQAELERQRAAGSDPKIGVTPVQQQVYKQMDSIYTAGVRAYKENPWQAAQERGVIRDAPTITLNTVQDAQNVIGQRMAQIGQVEVAAGRKISPLQPEEAQTIGRLVRALPPEQQASALAGFGNGSGAADRAHEPLAQPSNVIPFRAEEE</sequence>
<dbReference type="RefSeq" id="WP_062797530.1">
    <property type="nucleotide sequence ID" value="NZ_CP014844.1"/>
</dbReference>
<name>A0A142JGP9_9BURK</name>
<dbReference type="STRING" id="1796606.A2G96_05680"/>
<dbReference type="KEGG" id="cnan:A2G96_05680"/>
<organism evidence="2 3">
    <name type="scientific">Cupriavidus nantongensis</name>
    <dbReference type="NCBI Taxonomy" id="1796606"/>
    <lineage>
        <taxon>Bacteria</taxon>
        <taxon>Pseudomonadati</taxon>
        <taxon>Pseudomonadota</taxon>
        <taxon>Betaproteobacteria</taxon>
        <taxon>Burkholderiales</taxon>
        <taxon>Burkholderiaceae</taxon>
        <taxon>Cupriavidus</taxon>
    </lineage>
</organism>
<dbReference type="Proteomes" id="UP000075238">
    <property type="component" value="Chromosome 1"/>
</dbReference>
<proteinExistence type="predicted"/>
<dbReference type="AlphaFoldDB" id="A0A142JGP9"/>
<feature type="region of interest" description="Disordered" evidence="1">
    <location>
        <begin position="453"/>
        <end position="485"/>
    </location>
</feature>
<evidence type="ECO:0000313" key="3">
    <source>
        <dbReference type="Proteomes" id="UP000075238"/>
    </source>
</evidence>
<keyword evidence="3" id="KW-1185">Reference proteome</keyword>
<accession>A0A142JGP9</accession>
<evidence type="ECO:0000313" key="2">
    <source>
        <dbReference type="EMBL" id="AMR77261.1"/>
    </source>
</evidence>
<protein>
    <submittedName>
        <fullName evidence="2">Uncharacterized protein</fullName>
    </submittedName>
</protein>
<dbReference type="EMBL" id="CP014844">
    <property type="protein sequence ID" value="AMR77261.1"/>
    <property type="molecule type" value="Genomic_DNA"/>
</dbReference>
<gene>
    <name evidence="2" type="ORF">A2G96_05680</name>
</gene>
<evidence type="ECO:0000256" key="1">
    <source>
        <dbReference type="SAM" id="MobiDB-lite"/>
    </source>
</evidence>